<dbReference type="OrthoDB" id="10262564at2759"/>
<evidence type="ECO:0000313" key="7">
    <source>
        <dbReference type="EMBL" id="CAE1272801.1"/>
    </source>
</evidence>
<reference evidence="7" key="1">
    <citation type="submission" date="2021-01" db="EMBL/GenBank/DDBJ databases">
        <authorList>
            <person name="Li R."/>
            <person name="Bekaert M."/>
        </authorList>
    </citation>
    <scope>NUCLEOTIDE SEQUENCE</scope>
    <source>
        <strain evidence="7">Farmed</strain>
    </source>
</reference>
<dbReference type="GO" id="GO:0061630">
    <property type="term" value="F:ubiquitin protein ligase activity"/>
    <property type="evidence" value="ECO:0007669"/>
    <property type="project" value="UniProtKB-EC"/>
</dbReference>
<dbReference type="PROSITE" id="PS51157">
    <property type="entry name" value="ZF_UBR"/>
    <property type="match status" value="1"/>
</dbReference>
<evidence type="ECO:0000259" key="6">
    <source>
        <dbReference type="PROSITE" id="PS51157"/>
    </source>
</evidence>
<dbReference type="CDD" id="cd15542">
    <property type="entry name" value="PHD_UBR7"/>
    <property type="match status" value="1"/>
</dbReference>
<sequence length="432" mass="49434">MAEHEELPRENGEQEENITMVDFLAEEEKLEADAKAVLGGSDAKNCTYPKGYLSRQALYACSTCTPDSEKPAGVCLACSYECHEGHELFELYTKRNFRCDCGNKKFPTRCKLFSDKADYNEENKYNHNFSGRYCTCNRPYPDPDDDVEDEMFQCVICEDWLHERHLNLVLPDRDVSIEIVCSACMKACPFLWSYQLMDTVVKMEKSEDTKVDVESVDSKKEPTADSTTAVKPETQEKALVSNTDPKIKEEKPDVKAGTSNGVKTEQSENISPHESSADENECLSKESTSKKNECFYKELQQREVTSKDQSTYWMEGWRDKLCTCDNCLEMYKKHGVSFLTDQKDLISEYEAQGQGVSTDTPTGLEALSRMNRVQQIEVIHGYNDLKSELTDYLKKFADSNKVVREEDIREFFTGMEARKRQRTNGVPSHFCK</sequence>
<keyword evidence="8" id="KW-1185">Reference proteome</keyword>
<dbReference type="InterPro" id="IPR040204">
    <property type="entry name" value="UBR7"/>
</dbReference>
<evidence type="ECO:0000313" key="8">
    <source>
        <dbReference type="Proteomes" id="UP000597762"/>
    </source>
</evidence>
<gene>
    <name evidence="7" type="ORF">SPHA_37833</name>
</gene>
<comment type="caution">
    <text evidence="7">The sequence shown here is derived from an EMBL/GenBank/DDBJ whole genome shotgun (WGS) entry which is preliminary data.</text>
</comment>
<dbReference type="InterPro" id="IPR013083">
    <property type="entry name" value="Znf_RING/FYVE/PHD"/>
</dbReference>
<feature type="compositionally biased region" description="Basic and acidic residues" evidence="5">
    <location>
        <begin position="245"/>
        <end position="254"/>
    </location>
</feature>
<dbReference type="InterPro" id="IPR003126">
    <property type="entry name" value="Znf_UBR"/>
</dbReference>
<keyword evidence="1" id="KW-0479">Metal-binding</keyword>
<feature type="region of interest" description="Disordered" evidence="5">
    <location>
        <begin position="208"/>
        <end position="283"/>
    </location>
</feature>
<feature type="zinc finger region" description="UBR-type" evidence="4">
    <location>
        <begin position="44"/>
        <end position="115"/>
    </location>
</feature>
<keyword evidence="2" id="KW-0863">Zinc-finger</keyword>
<name>A0A812CEQ7_ACAPH</name>
<keyword evidence="3" id="KW-0862">Zinc</keyword>
<proteinExistence type="predicted"/>
<evidence type="ECO:0000256" key="3">
    <source>
        <dbReference type="ARBA" id="ARBA00022833"/>
    </source>
</evidence>
<dbReference type="CDD" id="cd19677">
    <property type="entry name" value="UBR-box_UBR7"/>
    <property type="match status" value="1"/>
</dbReference>
<dbReference type="Proteomes" id="UP000597762">
    <property type="component" value="Unassembled WGS sequence"/>
</dbReference>
<dbReference type="InterPro" id="IPR047506">
    <property type="entry name" value="UBR7-like_UBR-box"/>
</dbReference>
<dbReference type="Gene3D" id="3.30.40.10">
    <property type="entry name" value="Zinc/RING finger domain, C3HC4 (zinc finger)"/>
    <property type="match status" value="1"/>
</dbReference>
<protein>
    <submittedName>
        <fullName evidence="7">UBR7</fullName>
        <ecNumber evidence="7">2.3.2.27</ecNumber>
    </submittedName>
</protein>
<feature type="compositionally biased region" description="Basic and acidic residues" evidence="5">
    <location>
        <begin position="208"/>
        <end position="223"/>
    </location>
</feature>
<evidence type="ECO:0000256" key="1">
    <source>
        <dbReference type="ARBA" id="ARBA00022723"/>
    </source>
</evidence>
<feature type="domain" description="UBR-type" evidence="6">
    <location>
        <begin position="44"/>
        <end position="115"/>
    </location>
</feature>
<dbReference type="EMBL" id="CAHIKZ030001700">
    <property type="protein sequence ID" value="CAE1272801.1"/>
    <property type="molecule type" value="Genomic_DNA"/>
</dbReference>
<keyword evidence="7" id="KW-0012">Acyltransferase</keyword>
<accession>A0A812CEQ7</accession>
<dbReference type="PANTHER" id="PTHR13513:SF9">
    <property type="entry name" value="E3 UBIQUITIN-PROTEIN LIGASE UBR7-RELATED"/>
    <property type="match status" value="1"/>
</dbReference>
<dbReference type="AlphaFoldDB" id="A0A812CEQ7"/>
<dbReference type="PANTHER" id="PTHR13513">
    <property type="entry name" value="E3 UBIQUITIN-PROTEIN LIGASE UBR7"/>
    <property type="match status" value="1"/>
</dbReference>
<dbReference type="EC" id="2.3.2.27" evidence="7"/>
<evidence type="ECO:0000256" key="5">
    <source>
        <dbReference type="SAM" id="MobiDB-lite"/>
    </source>
</evidence>
<evidence type="ECO:0000256" key="2">
    <source>
        <dbReference type="ARBA" id="ARBA00022771"/>
    </source>
</evidence>
<keyword evidence="7" id="KW-0808">Transferase</keyword>
<dbReference type="GO" id="GO:0005737">
    <property type="term" value="C:cytoplasm"/>
    <property type="evidence" value="ECO:0007669"/>
    <property type="project" value="TreeGrafter"/>
</dbReference>
<dbReference type="SUPFAM" id="SSF57903">
    <property type="entry name" value="FYVE/PHD zinc finger"/>
    <property type="match status" value="1"/>
</dbReference>
<dbReference type="Pfam" id="PF02207">
    <property type="entry name" value="zf-UBR"/>
    <property type="match status" value="1"/>
</dbReference>
<dbReference type="InterPro" id="IPR011011">
    <property type="entry name" value="Znf_FYVE_PHD"/>
</dbReference>
<feature type="compositionally biased region" description="Polar residues" evidence="5">
    <location>
        <begin position="257"/>
        <end position="274"/>
    </location>
</feature>
<dbReference type="GO" id="GO:0008270">
    <property type="term" value="F:zinc ion binding"/>
    <property type="evidence" value="ECO:0007669"/>
    <property type="project" value="UniProtKB-KW"/>
</dbReference>
<dbReference type="SMART" id="SM00396">
    <property type="entry name" value="ZnF_UBR1"/>
    <property type="match status" value="1"/>
</dbReference>
<organism evidence="7 8">
    <name type="scientific">Acanthosepion pharaonis</name>
    <name type="common">Pharaoh cuttlefish</name>
    <name type="synonym">Sepia pharaonis</name>
    <dbReference type="NCBI Taxonomy" id="158019"/>
    <lineage>
        <taxon>Eukaryota</taxon>
        <taxon>Metazoa</taxon>
        <taxon>Spiralia</taxon>
        <taxon>Lophotrochozoa</taxon>
        <taxon>Mollusca</taxon>
        <taxon>Cephalopoda</taxon>
        <taxon>Coleoidea</taxon>
        <taxon>Decapodiformes</taxon>
        <taxon>Sepiida</taxon>
        <taxon>Sepiina</taxon>
        <taxon>Sepiidae</taxon>
        <taxon>Acanthosepion</taxon>
    </lineage>
</organism>
<evidence type="ECO:0000256" key="4">
    <source>
        <dbReference type="PROSITE-ProRule" id="PRU00508"/>
    </source>
</evidence>